<proteinExistence type="predicted"/>
<gene>
    <name evidence="1" type="ORF">R2D22_09230</name>
</gene>
<accession>A0ABZ0LPX8</accession>
<evidence type="ECO:0008006" key="3">
    <source>
        <dbReference type="Google" id="ProtNLM"/>
    </source>
</evidence>
<protein>
    <recommendedName>
        <fullName evidence="3">Glutathionylspermidine synthase</fullName>
    </recommendedName>
</protein>
<keyword evidence="2" id="KW-1185">Reference proteome</keyword>
<evidence type="ECO:0000313" key="1">
    <source>
        <dbReference type="EMBL" id="WOX21567.1"/>
    </source>
</evidence>
<dbReference type="EMBL" id="CP137573">
    <property type="protein sequence ID" value="WOX21567.1"/>
    <property type="molecule type" value="Genomic_DNA"/>
</dbReference>
<dbReference type="Proteomes" id="UP001301731">
    <property type="component" value="Chromosome"/>
</dbReference>
<dbReference type="RefSeq" id="WP_318102574.1">
    <property type="nucleotide sequence ID" value="NZ_CP137573.1"/>
</dbReference>
<name>A0ABZ0LPX8_9ACTN</name>
<evidence type="ECO:0000313" key="2">
    <source>
        <dbReference type="Proteomes" id="UP001301731"/>
    </source>
</evidence>
<sequence length="467" mass="50833">MNTYTHTHAHTDAAASGAAARLTREYLKGLPAGCAPERSCQTSALAGDIYGSAFLTRPVFFGRGESRELGARLSGLYDLLLTLPQRLHDGDLRAFTAALGWSPEQIAATLRPDGRPRELPRSARADLYREEDGFRLLELNGGSPLGGWDIALLNEALLREPYTASFAQEHRLDFTDGIDVLRNLWHESFPGPDPSTNPVVALLEWPESYPVMERHLRRMAGLLAAHGVEAVPCHLGQVEYRADGIHVAGRRIDVVHRWFVINDVVTAGDAALLAPLSEAADRGLVHLFTPLENEVYGTKAALALLSDQRNRSLFDRAELEVIDVLLPWTRLVRDEKVEVAGERVDLLRHALAHREDLVLKASSSHSGLDVLAGWETSADEWAGRISAAVDGPYILQRRVRPVAEDFPAPGGGPVEPAVLTWGVFLAGRGYGGAYLRGTTDLDSGVISSGRGGRLGTLFLCDDGEETP</sequence>
<dbReference type="SUPFAM" id="SSF56059">
    <property type="entry name" value="Glutathione synthetase ATP-binding domain-like"/>
    <property type="match status" value="1"/>
</dbReference>
<reference evidence="1 2" key="1">
    <citation type="submission" date="2023-10" db="EMBL/GenBank/DDBJ databases">
        <title>The genome sequence of Streptomyces sp. HUAS YS2.</title>
        <authorList>
            <person name="Mo P."/>
        </authorList>
    </citation>
    <scope>NUCLEOTIDE SEQUENCE [LARGE SCALE GENOMIC DNA]</scope>
    <source>
        <strain evidence="1 2">HUAS YS2</strain>
    </source>
</reference>
<organism evidence="1 2">
    <name type="scientific">Streptomyces solicathayae</name>
    <dbReference type="NCBI Taxonomy" id="3081768"/>
    <lineage>
        <taxon>Bacteria</taxon>
        <taxon>Bacillati</taxon>
        <taxon>Actinomycetota</taxon>
        <taxon>Actinomycetes</taxon>
        <taxon>Kitasatosporales</taxon>
        <taxon>Streptomycetaceae</taxon>
        <taxon>Streptomyces</taxon>
    </lineage>
</organism>